<dbReference type="EMBL" id="NJHN03000008">
    <property type="protein sequence ID" value="KAH9426554.1"/>
    <property type="molecule type" value="Genomic_DNA"/>
</dbReference>
<evidence type="ECO:0000313" key="3">
    <source>
        <dbReference type="EMBL" id="KAH9426554.1"/>
    </source>
</evidence>
<proteinExistence type="inferred from homology"/>
<organism evidence="3 4">
    <name type="scientific">Dermatophagoides pteronyssinus</name>
    <name type="common">European house dust mite</name>
    <dbReference type="NCBI Taxonomy" id="6956"/>
    <lineage>
        <taxon>Eukaryota</taxon>
        <taxon>Metazoa</taxon>
        <taxon>Ecdysozoa</taxon>
        <taxon>Arthropoda</taxon>
        <taxon>Chelicerata</taxon>
        <taxon>Arachnida</taxon>
        <taxon>Acari</taxon>
        <taxon>Acariformes</taxon>
        <taxon>Sarcoptiformes</taxon>
        <taxon>Astigmata</taxon>
        <taxon>Psoroptidia</taxon>
        <taxon>Analgoidea</taxon>
        <taxon>Pyroglyphidae</taxon>
        <taxon>Dermatophagoidinae</taxon>
        <taxon>Dermatophagoides</taxon>
    </lineage>
</organism>
<gene>
    <name evidence="3" type="primary">MTERFD1</name>
    <name evidence="3" type="ORF">DERP_002653</name>
</gene>
<reference evidence="3 4" key="1">
    <citation type="journal article" date="2018" name="J. Allergy Clin. Immunol.">
        <title>High-quality assembly of Dermatophagoides pteronyssinus genome and transcriptome reveals a wide range of novel allergens.</title>
        <authorList>
            <person name="Liu X.Y."/>
            <person name="Yang K.Y."/>
            <person name="Wang M.Q."/>
            <person name="Kwok J.S."/>
            <person name="Zeng X."/>
            <person name="Yang Z."/>
            <person name="Xiao X.J."/>
            <person name="Lau C.P."/>
            <person name="Li Y."/>
            <person name="Huang Z.M."/>
            <person name="Ba J.G."/>
            <person name="Yim A.K."/>
            <person name="Ouyang C.Y."/>
            <person name="Ngai S.M."/>
            <person name="Chan T.F."/>
            <person name="Leung E.L."/>
            <person name="Liu L."/>
            <person name="Liu Z.G."/>
            <person name="Tsui S.K."/>
        </authorList>
    </citation>
    <scope>NUCLEOTIDE SEQUENCE [LARGE SCALE GENOMIC DNA]</scope>
    <source>
        <strain evidence="3">Derp</strain>
    </source>
</reference>
<comment type="caution">
    <text evidence="3">The sequence shown here is derived from an EMBL/GenBank/DDBJ whole genome shotgun (WGS) entry which is preliminary data.</text>
</comment>
<feature type="non-terminal residue" evidence="3">
    <location>
        <position position="418"/>
    </location>
</feature>
<dbReference type="InterPro" id="IPR003690">
    <property type="entry name" value="MTERF"/>
</dbReference>
<dbReference type="InterPro" id="IPR038538">
    <property type="entry name" value="MTERF_sf"/>
</dbReference>
<evidence type="ECO:0000256" key="1">
    <source>
        <dbReference type="ARBA" id="ARBA00007692"/>
    </source>
</evidence>
<sequence>MLIQFLRIFQKSTKFGPFQYAYRKINQRNVLPNNNDNELIKFSKELESIGKCNALDTINADNVELLNEIRPNLKKSFNLAAYVNVSETLQQLVKLNVDLSLIEKDDKLASFIVRCDFEQDIQPLLRFLLDNGLNINQMGEVLTSNPYLFTIPLEDLNVHISYFKFRKFTPQDITGFFVKYPKLFSLKIQTIDQNLADLGEEYRLTANEIRHIVRRHPRIISMSNHQLKKCTFVFAEQMGFNEDEIRSLIIRNAVLWTKQVNRDYPKDIVRSFEYVNTTMQINHEQILKFPLILLRRVRLIRERHLYLKSLNRDQYDPTKPLYVPLELDHVFKQYINLILTVAKITTFNIMGNLFAPTTTWIIQFKMPEKVIGILEIWSNRIDFMDQIFHTNDTQFSQLFFNNRIVGQWDSLPVNFTET</sequence>
<dbReference type="PANTHER" id="PTHR13068:SF112">
    <property type="entry name" value="TRANSCRIPTION TERMINATION FACTOR 3, MITOCHONDRIAL"/>
    <property type="match status" value="1"/>
</dbReference>
<evidence type="ECO:0000256" key="2">
    <source>
        <dbReference type="ARBA" id="ARBA00022946"/>
    </source>
</evidence>
<dbReference type="PANTHER" id="PTHR13068">
    <property type="entry name" value="CGI-12 PROTEIN-RELATED"/>
    <property type="match status" value="1"/>
</dbReference>
<comment type="similarity">
    <text evidence="1">Belongs to the mTERF family.</text>
</comment>
<dbReference type="Pfam" id="PF02536">
    <property type="entry name" value="mTERF"/>
    <property type="match status" value="1"/>
</dbReference>
<keyword evidence="4" id="KW-1185">Reference proteome</keyword>
<keyword evidence="2" id="KW-0809">Transit peptide</keyword>
<accession>A0ABQ8JVE6</accession>
<dbReference type="Proteomes" id="UP000887458">
    <property type="component" value="Unassembled WGS sequence"/>
</dbReference>
<name>A0ABQ8JVE6_DERPT</name>
<protein>
    <submittedName>
        <fullName evidence="3">mTERF</fullName>
    </submittedName>
</protein>
<evidence type="ECO:0000313" key="4">
    <source>
        <dbReference type="Proteomes" id="UP000887458"/>
    </source>
</evidence>
<dbReference type="SMART" id="SM00733">
    <property type="entry name" value="Mterf"/>
    <property type="match status" value="3"/>
</dbReference>
<dbReference type="Gene3D" id="1.25.70.10">
    <property type="entry name" value="Transcription termination factor 3, mitochondrial"/>
    <property type="match status" value="1"/>
</dbReference>
<reference evidence="3 4" key="2">
    <citation type="journal article" date="2022" name="Mol. Biol. Evol.">
        <title>Comparative Genomics Reveals Insights into the Divergent Evolution of Astigmatic Mites and Household Pest Adaptations.</title>
        <authorList>
            <person name="Xiong Q."/>
            <person name="Wan A.T."/>
            <person name="Liu X."/>
            <person name="Fung C.S."/>
            <person name="Xiao X."/>
            <person name="Malainual N."/>
            <person name="Hou J."/>
            <person name="Wang L."/>
            <person name="Wang M."/>
            <person name="Yang K.Y."/>
            <person name="Cui Y."/>
            <person name="Leung E.L."/>
            <person name="Nong W."/>
            <person name="Shin S.K."/>
            <person name="Au S.W."/>
            <person name="Jeong K.Y."/>
            <person name="Chew F.T."/>
            <person name="Hui J.H."/>
            <person name="Leung T.F."/>
            <person name="Tungtrongchitr A."/>
            <person name="Zhong N."/>
            <person name="Liu Z."/>
            <person name="Tsui S.K."/>
        </authorList>
    </citation>
    <scope>NUCLEOTIDE SEQUENCE [LARGE SCALE GENOMIC DNA]</scope>
    <source>
        <strain evidence="3">Derp</strain>
    </source>
</reference>